<dbReference type="GO" id="GO:0016491">
    <property type="term" value="F:oxidoreductase activity"/>
    <property type="evidence" value="ECO:0007669"/>
    <property type="project" value="UniProtKB-KW"/>
</dbReference>
<comment type="similarity">
    <text evidence="1 3">Belongs to the short-chain dehydrogenases/reductases (SDR) family.</text>
</comment>
<dbReference type="STRING" id="1088868.CIN_07110"/>
<evidence type="ECO:0000256" key="2">
    <source>
        <dbReference type="ARBA" id="ARBA00023002"/>
    </source>
</evidence>
<organism evidence="4 5">
    <name type="scientific">Commensalibacter intestini A911</name>
    <dbReference type="NCBI Taxonomy" id="1088868"/>
    <lineage>
        <taxon>Bacteria</taxon>
        <taxon>Pseudomonadati</taxon>
        <taxon>Pseudomonadota</taxon>
        <taxon>Alphaproteobacteria</taxon>
        <taxon>Acetobacterales</taxon>
        <taxon>Acetobacteraceae</taxon>
    </lineage>
</organism>
<name>G6EZ41_9PROT</name>
<gene>
    <name evidence="4" type="ORF">CIN_07110</name>
</gene>
<evidence type="ECO:0000313" key="5">
    <source>
        <dbReference type="Proteomes" id="UP000005939"/>
    </source>
</evidence>
<evidence type="ECO:0000256" key="3">
    <source>
        <dbReference type="RuleBase" id="RU000363"/>
    </source>
</evidence>
<comment type="caution">
    <text evidence="4">The sequence shown here is derived from an EMBL/GenBank/DDBJ whole genome shotgun (WGS) entry which is preliminary data.</text>
</comment>
<reference evidence="4 5" key="1">
    <citation type="submission" date="2011-10" db="EMBL/GenBank/DDBJ databases">
        <title>Genome Sequence of Commensalibacter intestini A911, isolated from Drosophila gut.</title>
        <authorList>
            <person name="Lee W.-J."/>
            <person name="Kim E.-K."/>
        </authorList>
    </citation>
    <scope>NUCLEOTIDE SEQUENCE [LARGE SCALE GENOMIC DNA]</scope>
    <source>
        <strain evidence="4 5">A911</strain>
    </source>
</reference>
<dbReference type="AlphaFoldDB" id="G6EZ41"/>
<evidence type="ECO:0000256" key="1">
    <source>
        <dbReference type="ARBA" id="ARBA00006484"/>
    </source>
</evidence>
<dbReference type="EMBL" id="AGFR01000003">
    <property type="protein sequence ID" value="EHD14779.1"/>
    <property type="molecule type" value="Genomic_DNA"/>
</dbReference>
<dbReference type="eggNOG" id="COG0300">
    <property type="taxonomic scope" value="Bacteria"/>
</dbReference>
<protein>
    <submittedName>
        <fullName evidence="4">Uncharacterized protein</fullName>
    </submittedName>
</protein>
<dbReference type="PATRIC" id="fig|1088868.3.peg.713"/>
<proteinExistence type="inferred from homology"/>
<dbReference type="InterPro" id="IPR002347">
    <property type="entry name" value="SDR_fam"/>
</dbReference>
<dbReference type="PANTHER" id="PTHR44196">
    <property type="entry name" value="DEHYDROGENASE/REDUCTASE SDR FAMILY MEMBER 7B"/>
    <property type="match status" value="1"/>
</dbReference>
<evidence type="ECO:0000313" key="4">
    <source>
        <dbReference type="EMBL" id="EHD14779.1"/>
    </source>
</evidence>
<dbReference type="InterPro" id="IPR036291">
    <property type="entry name" value="NAD(P)-bd_dom_sf"/>
</dbReference>
<dbReference type="Proteomes" id="UP000005939">
    <property type="component" value="Unassembled WGS sequence"/>
</dbReference>
<dbReference type="SUPFAM" id="SSF51735">
    <property type="entry name" value="NAD(P)-binding Rossmann-fold domains"/>
    <property type="match status" value="1"/>
</dbReference>
<accession>G6EZ41</accession>
<dbReference type="PRINTS" id="PR00080">
    <property type="entry name" value="SDRFAMILY"/>
</dbReference>
<sequence length="295" mass="33936">MFDAIYVILDFYLMDKNDLMSIIERILFPSVKINKTLLTQKLQNKTILITGGSFGIGEQLCHQLSEIDCHLILVARTTEKLQQIQQELLNKPATIYIFSANLSDEFQLDQLIIYLQNYSIDIVINNAGKSICRPIMKSLDRYHDFQGTMQLNYFSPVKLCLALIPQLQSNKGHFINISAVNVLLAPTAYWAAYQASKAAFDQWLRCAQAELLINDIKVSTAYLPLVKTRMIEPTAVYRHAPTMSRQQAADHICQLMIDQKEYYKPWWALLGQLSSVLFATPWLKLMQFYLKKKKS</sequence>
<dbReference type="Gene3D" id="3.40.50.720">
    <property type="entry name" value="NAD(P)-binding Rossmann-like Domain"/>
    <property type="match status" value="1"/>
</dbReference>
<dbReference type="GO" id="GO:0016020">
    <property type="term" value="C:membrane"/>
    <property type="evidence" value="ECO:0007669"/>
    <property type="project" value="TreeGrafter"/>
</dbReference>
<dbReference type="PANTHER" id="PTHR44196:SF1">
    <property type="entry name" value="DEHYDROGENASE_REDUCTASE SDR FAMILY MEMBER 7B"/>
    <property type="match status" value="1"/>
</dbReference>
<keyword evidence="2" id="KW-0560">Oxidoreductase</keyword>
<dbReference type="Pfam" id="PF00106">
    <property type="entry name" value="adh_short"/>
    <property type="match status" value="1"/>
</dbReference>
<dbReference type="PRINTS" id="PR00081">
    <property type="entry name" value="GDHRDH"/>
</dbReference>